<sequence>MSDEDVTAAYNNSHRAFLQAFLARSVLTFEEAKPILAAVLTAHEQRPIQTEDITHSDFTTYIHTLNASISPLDLEIRLTHSQNPHDAATRRPIYALVNSTSDALTQLATIHTLDEIAFVKRVLDAMFEANNTPSKELLAVSSMQALRLAKAPRSRESGVGVNGLTQAAANGETQGGGGGGGVLAGLTQLQADELLDAMVAEGWFELSRPGYYSLAPRALVELRGWLQDTYNEGPTAEDPDAEVVERVRSCEACREIVTVGLRCQTVECGLRLHDGCVGPFFRTVGGERRCPKCQADWTGDRFVGERCLGGRAVQGQGRRSTTGVGRRSGTVVDEEEEEEDDDDDDDDDVDE</sequence>
<proteinExistence type="predicted"/>
<evidence type="ECO:0000313" key="2">
    <source>
        <dbReference type="Proteomes" id="UP001186974"/>
    </source>
</evidence>
<protein>
    <submittedName>
        <fullName evidence="1">Uncharacterized protein</fullName>
    </submittedName>
</protein>
<comment type="caution">
    <text evidence="1">The sequence shown here is derived from an EMBL/GenBank/DDBJ whole genome shotgun (WGS) entry which is preliminary data.</text>
</comment>
<gene>
    <name evidence="1" type="ORF">LTS18_009981</name>
</gene>
<reference evidence="1" key="1">
    <citation type="submission" date="2024-09" db="EMBL/GenBank/DDBJ databases">
        <title>Black Yeasts Isolated from many extreme environments.</title>
        <authorList>
            <person name="Coleine C."/>
            <person name="Stajich J.E."/>
            <person name="Selbmann L."/>
        </authorList>
    </citation>
    <scope>NUCLEOTIDE SEQUENCE</scope>
    <source>
        <strain evidence="1">CCFEE 5737</strain>
    </source>
</reference>
<keyword evidence="2" id="KW-1185">Reference proteome</keyword>
<evidence type="ECO:0000313" key="1">
    <source>
        <dbReference type="EMBL" id="KAK3065110.1"/>
    </source>
</evidence>
<dbReference type="EMBL" id="JAWDJW010006361">
    <property type="protein sequence ID" value="KAK3065110.1"/>
    <property type="molecule type" value="Genomic_DNA"/>
</dbReference>
<name>A0ACC3DC62_9PEZI</name>
<dbReference type="Proteomes" id="UP001186974">
    <property type="component" value="Unassembled WGS sequence"/>
</dbReference>
<organism evidence="1 2">
    <name type="scientific">Coniosporium uncinatum</name>
    <dbReference type="NCBI Taxonomy" id="93489"/>
    <lineage>
        <taxon>Eukaryota</taxon>
        <taxon>Fungi</taxon>
        <taxon>Dikarya</taxon>
        <taxon>Ascomycota</taxon>
        <taxon>Pezizomycotina</taxon>
        <taxon>Dothideomycetes</taxon>
        <taxon>Dothideomycetes incertae sedis</taxon>
        <taxon>Coniosporium</taxon>
    </lineage>
</organism>
<accession>A0ACC3DC62</accession>